<feature type="domain" description="Protein glycosylation ligase" evidence="9">
    <location>
        <begin position="174"/>
        <end position="199"/>
    </location>
</feature>
<dbReference type="GO" id="GO:0016874">
    <property type="term" value="F:ligase activity"/>
    <property type="evidence" value="ECO:0007669"/>
    <property type="project" value="UniProtKB-KW"/>
</dbReference>
<evidence type="ECO:0000313" key="11">
    <source>
        <dbReference type="Proteomes" id="UP000464262"/>
    </source>
</evidence>
<dbReference type="Pfam" id="PF15864">
    <property type="entry name" value="PglL_A"/>
    <property type="match status" value="1"/>
</dbReference>
<dbReference type="Pfam" id="PF11846">
    <property type="entry name" value="Wzy_C_2"/>
    <property type="match status" value="1"/>
</dbReference>
<evidence type="ECO:0000259" key="8">
    <source>
        <dbReference type="Pfam" id="PF11846"/>
    </source>
</evidence>
<gene>
    <name evidence="10" type="ORF">GT360_12725</name>
</gene>
<dbReference type="AlphaFoldDB" id="A0A7Z2YEG6"/>
<evidence type="ECO:0000256" key="1">
    <source>
        <dbReference type="ARBA" id="ARBA00004141"/>
    </source>
</evidence>
<dbReference type="InterPro" id="IPR021797">
    <property type="entry name" value="Wzy_C_2"/>
</dbReference>
<dbReference type="Pfam" id="PF04932">
    <property type="entry name" value="Wzy_C"/>
    <property type="match status" value="1"/>
</dbReference>
<dbReference type="GO" id="GO:0016020">
    <property type="term" value="C:membrane"/>
    <property type="evidence" value="ECO:0007669"/>
    <property type="project" value="UniProtKB-SubCell"/>
</dbReference>
<feature type="transmembrane region" description="Helical" evidence="6">
    <location>
        <begin position="83"/>
        <end position="101"/>
    </location>
</feature>
<dbReference type="EMBL" id="CP047475">
    <property type="protein sequence ID" value="QIA64321.1"/>
    <property type="molecule type" value="Genomic_DNA"/>
</dbReference>
<dbReference type="KEGG" id="vas:GT360_12725"/>
<protein>
    <submittedName>
        <fullName evidence="10">Ligase</fullName>
    </submittedName>
</protein>
<reference evidence="10 11" key="1">
    <citation type="submission" date="2020-01" db="EMBL/GenBank/DDBJ databases">
        <title>Whole genome and functional gene identification of agarase of Vibrio HN897.</title>
        <authorList>
            <person name="Liu Y."/>
            <person name="Zhao Z."/>
        </authorList>
    </citation>
    <scope>NUCLEOTIDE SEQUENCE [LARGE SCALE GENOMIC DNA]</scope>
    <source>
        <strain evidence="10 11">HN897</strain>
    </source>
</reference>
<feature type="transmembrane region" description="Helical" evidence="6">
    <location>
        <begin position="258"/>
        <end position="276"/>
    </location>
</feature>
<feature type="transmembrane region" description="Helical" evidence="6">
    <location>
        <begin position="212"/>
        <end position="229"/>
    </location>
</feature>
<evidence type="ECO:0000256" key="2">
    <source>
        <dbReference type="ARBA" id="ARBA00022692"/>
    </source>
</evidence>
<evidence type="ECO:0000313" key="10">
    <source>
        <dbReference type="EMBL" id="QIA64321.1"/>
    </source>
</evidence>
<evidence type="ECO:0000256" key="3">
    <source>
        <dbReference type="ARBA" id="ARBA00022989"/>
    </source>
</evidence>
<evidence type="ECO:0000256" key="6">
    <source>
        <dbReference type="SAM" id="Phobius"/>
    </source>
</evidence>
<feature type="transmembrane region" description="Helical" evidence="6">
    <location>
        <begin position="442"/>
        <end position="461"/>
    </location>
</feature>
<feature type="compositionally biased region" description="Polar residues" evidence="5">
    <location>
        <begin position="578"/>
        <end position="599"/>
    </location>
</feature>
<dbReference type="Proteomes" id="UP000464262">
    <property type="component" value="Chromosome 1"/>
</dbReference>
<feature type="transmembrane region" description="Helical" evidence="6">
    <location>
        <begin position="107"/>
        <end position="125"/>
    </location>
</feature>
<dbReference type="InterPro" id="IPR007016">
    <property type="entry name" value="O-antigen_ligase-rel_domated"/>
</dbReference>
<proteinExistence type="predicted"/>
<comment type="subcellular location">
    <subcellularLocation>
        <location evidence="1">Membrane</location>
        <topology evidence="1">Multi-pass membrane protein</topology>
    </subcellularLocation>
</comment>
<evidence type="ECO:0000256" key="5">
    <source>
        <dbReference type="SAM" id="MobiDB-lite"/>
    </source>
</evidence>
<feature type="transmembrane region" description="Helical" evidence="6">
    <location>
        <begin position="352"/>
        <end position="374"/>
    </location>
</feature>
<keyword evidence="10" id="KW-0436">Ligase</keyword>
<evidence type="ECO:0000256" key="4">
    <source>
        <dbReference type="ARBA" id="ARBA00023136"/>
    </source>
</evidence>
<evidence type="ECO:0000259" key="9">
    <source>
        <dbReference type="Pfam" id="PF15864"/>
    </source>
</evidence>
<evidence type="ECO:0000259" key="7">
    <source>
        <dbReference type="Pfam" id="PF04932"/>
    </source>
</evidence>
<feature type="domain" description="O-antigen ligase-related" evidence="7">
    <location>
        <begin position="225"/>
        <end position="366"/>
    </location>
</feature>
<keyword evidence="4 6" id="KW-0472">Membrane</keyword>
<sequence>MATIHVSGTQLEQSKPVIPLNQPFITCLALVFLLLMHVFMPNPGGSGLALSFNNTVWAGMSLAIGVGLYQISTNHYLRYNKFTVGLLIACGLLTIPILYPAAYAEGAATRLLGLWAGFVFFVVLQQFRFSNKDKQRILEYIILACLIESAIGFMQYFFLEPGNGLGYNTVANRPYGIFQQPNVMASFLATGLVLSGYLLARKNNKYSSLGDTAILYLTPLMTTPLLVVLSSRTGWLAALIGVALIIPYLLRFSTKRRAFTWIGLVILGVALGFSAAQSQQKSDFIGQKADLESPRRYTFPQALDMLIEKPFTGWGYGNFESTYTLYTARQHQINNNYPPGLPAMDHPHNETLFWGVEGGIVPLLGLIVAAVLTLTRMVQAKKGTRLALLALFVPILLHSQLEYPFYHSAIHWITLIVLLYWLDQRVIRTSTLHFSAITKSLLRIASILIPTLTIMYMASALHSNHVLTQYERSNPKEPEILERVSNPFAWKERYDWDVYVTYLDIGLQTGEKAYIQSYIDWSLNVIQNKPRPAFYKNLVLAHLGMGDELKAAQIRSEGEFLFPNTDFSTITYAGPSKAGSTVSNANSVSSERTTSAASE</sequence>
<feature type="domain" description="Virulence factor membrane-bound polymerase C-terminal" evidence="8">
    <location>
        <begin position="387"/>
        <end position="569"/>
    </location>
</feature>
<accession>A0A7Z2YEG6</accession>
<feature type="region of interest" description="Disordered" evidence="5">
    <location>
        <begin position="576"/>
        <end position="599"/>
    </location>
</feature>
<feature type="transmembrane region" description="Helical" evidence="6">
    <location>
        <begin position="52"/>
        <end position="71"/>
    </location>
</feature>
<dbReference type="PANTHER" id="PTHR37422:SF21">
    <property type="entry name" value="EXOQ-LIKE PROTEIN"/>
    <property type="match status" value="1"/>
</dbReference>
<feature type="transmembrane region" description="Helical" evidence="6">
    <location>
        <begin position="383"/>
        <end position="399"/>
    </location>
</feature>
<keyword evidence="2 6" id="KW-0812">Transmembrane</keyword>
<dbReference type="InterPro" id="IPR031726">
    <property type="entry name" value="PglL_A"/>
</dbReference>
<dbReference type="PANTHER" id="PTHR37422">
    <property type="entry name" value="TEICHURONIC ACID BIOSYNTHESIS PROTEIN TUAE"/>
    <property type="match status" value="1"/>
</dbReference>
<name>A0A7Z2YEG6_9VIBR</name>
<dbReference type="RefSeq" id="WP_164649230.1">
    <property type="nucleotide sequence ID" value="NZ_CP047475.1"/>
</dbReference>
<organism evidence="10 11">
    <name type="scientific">Vibrio astriarenae</name>
    <dbReference type="NCBI Taxonomy" id="1481923"/>
    <lineage>
        <taxon>Bacteria</taxon>
        <taxon>Pseudomonadati</taxon>
        <taxon>Pseudomonadota</taxon>
        <taxon>Gammaproteobacteria</taxon>
        <taxon>Vibrionales</taxon>
        <taxon>Vibrionaceae</taxon>
        <taxon>Vibrio</taxon>
    </lineage>
</organism>
<keyword evidence="3 6" id="KW-1133">Transmembrane helix</keyword>
<keyword evidence="11" id="KW-1185">Reference proteome</keyword>
<feature type="transmembrane region" description="Helical" evidence="6">
    <location>
        <begin position="20"/>
        <end position="40"/>
    </location>
</feature>
<dbReference type="InterPro" id="IPR051533">
    <property type="entry name" value="WaaL-like"/>
</dbReference>
<feature type="transmembrane region" description="Helical" evidence="6">
    <location>
        <begin position="405"/>
        <end position="422"/>
    </location>
</feature>
<feature type="transmembrane region" description="Helical" evidence="6">
    <location>
        <begin position="178"/>
        <end position="200"/>
    </location>
</feature>
<feature type="transmembrane region" description="Helical" evidence="6">
    <location>
        <begin position="235"/>
        <end position="251"/>
    </location>
</feature>
<feature type="transmembrane region" description="Helical" evidence="6">
    <location>
        <begin position="137"/>
        <end position="158"/>
    </location>
</feature>